<dbReference type="GeneID" id="35600175"/>
<gene>
    <name evidence="2" type="ORF">RCC_05007</name>
</gene>
<proteinExistence type="predicted"/>
<organism evidence="2 3">
    <name type="scientific">Ramularia collo-cygni</name>
    <dbReference type="NCBI Taxonomy" id="112498"/>
    <lineage>
        <taxon>Eukaryota</taxon>
        <taxon>Fungi</taxon>
        <taxon>Dikarya</taxon>
        <taxon>Ascomycota</taxon>
        <taxon>Pezizomycotina</taxon>
        <taxon>Dothideomycetes</taxon>
        <taxon>Dothideomycetidae</taxon>
        <taxon>Mycosphaerellales</taxon>
        <taxon>Mycosphaerellaceae</taxon>
        <taxon>Ramularia</taxon>
    </lineage>
</organism>
<feature type="transmembrane region" description="Helical" evidence="1">
    <location>
        <begin position="131"/>
        <end position="158"/>
    </location>
</feature>
<dbReference type="Proteomes" id="UP000225277">
    <property type="component" value="Unassembled WGS sequence"/>
</dbReference>
<evidence type="ECO:0000313" key="2">
    <source>
        <dbReference type="EMBL" id="CZT19161.1"/>
    </source>
</evidence>
<keyword evidence="1" id="KW-1133">Transmembrane helix</keyword>
<name>A0A2D3USD9_9PEZI</name>
<dbReference type="AlphaFoldDB" id="A0A2D3USD9"/>
<dbReference type="EMBL" id="FJUY01000007">
    <property type="protein sequence ID" value="CZT19161.1"/>
    <property type="molecule type" value="Genomic_DNA"/>
</dbReference>
<sequence>MPPAREPSSRKLRNLRLIASKRTFLIFIVGPTISFAWLLFAFTYGLRLIMPTSMPYKVLGPLIMAYPLCTLLVQVQEGEAIAARLSEAGYRQVWDTAGVLDLSLDCAIIVAIYYWIINLKGSDDDDDNPNLIYVMLFLSYVLLVGGSCLVSLGPVIWFTTEAQRDLT</sequence>
<accession>A0A2D3USD9</accession>
<evidence type="ECO:0000313" key="3">
    <source>
        <dbReference type="Proteomes" id="UP000225277"/>
    </source>
</evidence>
<keyword evidence="3" id="KW-1185">Reference proteome</keyword>
<keyword evidence="1" id="KW-0472">Membrane</keyword>
<keyword evidence="1" id="KW-0812">Transmembrane</keyword>
<feature type="transmembrane region" description="Helical" evidence="1">
    <location>
        <begin position="23"/>
        <end position="46"/>
    </location>
</feature>
<protein>
    <submittedName>
        <fullName evidence="2">Uncharacterized protein</fullName>
    </submittedName>
</protein>
<dbReference type="RefSeq" id="XP_023626051.1">
    <property type="nucleotide sequence ID" value="XM_023770283.1"/>
</dbReference>
<feature type="transmembrane region" description="Helical" evidence="1">
    <location>
        <begin position="58"/>
        <end position="75"/>
    </location>
</feature>
<reference evidence="2 3" key="1">
    <citation type="submission" date="2016-03" db="EMBL/GenBank/DDBJ databases">
        <authorList>
            <person name="Ploux O."/>
        </authorList>
    </citation>
    <scope>NUCLEOTIDE SEQUENCE [LARGE SCALE GENOMIC DNA]</scope>
    <source>
        <strain evidence="2 3">URUG2</strain>
    </source>
</reference>
<feature type="transmembrane region" description="Helical" evidence="1">
    <location>
        <begin position="96"/>
        <end position="116"/>
    </location>
</feature>
<evidence type="ECO:0000256" key="1">
    <source>
        <dbReference type="SAM" id="Phobius"/>
    </source>
</evidence>